<evidence type="ECO:0000313" key="7">
    <source>
        <dbReference type="Proteomes" id="UP000432350"/>
    </source>
</evidence>
<accession>A0A2X2L176</accession>
<dbReference type="Proteomes" id="UP000432350">
    <property type="component" value="Unassembled WGS sequence"/>
</dbReference>
<evidence type="ECO:0000313" key="6">
    <source>
        <dbReference type="Proteomes" id="UP000251241"/>
    </source>
</evidence>
<sequence>MQEERLRYLLTHYFRNTISRSELKEMLDQLDQLEEAEFSDLFERMGERVPERSELFNRDQVLNQISSRIGGHHKEIGDGRKSKLRYIKWGGIAAAIVVFCFSILFLVQQSAKEGTSQQAVSPREIALPENGAPILKLSNGDQYSISEDHPETLDKNGLSIIKATDGTVVYQVKNNVEGKSEMRTFLSPKGSALTVKLVDGTQVQLNSGASLTYPTHFDEHTRTVFLDGEAYFDVTHDSRKPFIVQTKQTQVKVLGTQFNIASDLSKTKILTTLIKGKVAVSAGHNQQILSPGMQAQTNLHTKQISVQEADLKEVLAWRDGFFRFTEDNIETVLQKVGEWYDIKEVKVNSSSTDKFTGMIKRTKKLSDLLRQLEKISNYKFKIQDGRVLVM</sequence>
<evidence type="ECO:0000313" key="4">
    <source>
        <dbReference type="EMBL" id="SPZ87799.1"/>
    </source>
</evidence>
<name>A0A2X2L176_SPHMU</name>
<dbReference type="RefSeq" id="WP_112375095.1">
    <property type="nucleotide sequence ID" value="NZ_CP068086.1"/>
</dbReference>
<reference evidence="5 7" key="2">
    <citation type="submission" date="2019-10" db="EMBL/GenBank/DDBJ databases">
        <authorList>
            <person name="Karimi E."/>
        </authorList>
    </citation>
    <scope>NUCLEOTIDE SEQUENCE [LARGE SCALE GENOMIC DNA]</scope>
    <source>
        <strain evidence="5">Sphingobacterium sp. 8BC</strain>
    </source>
</reference>
<evidence type="ECO:0000256" key="1">
    <source>
        <dbReference type="SAM" id="Phobius"/>
    </source>
</evidence>
<keyword evidence="1" id="KW-0812">Transmembrane</keyword>
<dbReference type="Pfam" id="PF16344">
    <property type="entry name" value="FecR_C"/>
    <property type="match status" value="1"/>
</dbReference>
<evidence type="ECO:0000259" key="2">
    <source>
        <dbReference type="Pfam" id="PF04773"/>
    </source>
</evidence>
<dbReference type="PANTHER" id="PTHR30273">
    <property type="entry name" value="PERIPLASMIC SIGNAL SENSOR AND SIGMA FACTOR ACTIVATOR FECR-RELATED"/>
    <property type="match status" value="1"/>
</dbReference>
<gene>
    <name evidence="4" type="ORF">NCTC11343_03121</name>
    <name evidence="5" type="ORF">SPHINGO8BC_150604</name>
</gene>
<dbReference type="InterPro" id="IPR006860">
    <property type="entry name" value="FecR"/>
</dbReference>
<dbReference type="InterPro" id="IPR032508">
    <property type="entry name" value="FecR_C"/>
</dbReference>
<dbReference type="InterPro" id="IPR012373">
    <property type="entry name" value="Ferrdict_sens_TM"/>
</dbReference>
<dbReference type="GO" id="GO:0016989">
    <property type="term" value="F:sigma factor antagonist activity"/>
    <property type="evidence" value="ECO:0007669"/>
    <property type="project" value="TreeGrafter"/>
</dbReference>
<keyword evidence="1" id="KW-1133">Transmembrane helix</keyword>
<keyword evidence="1" id="KW-0472">Membrane</keyword>
<dbReference type="Proteomes" id="UP000251241">
    <property type="component" value="Unassembled WGS sequence"/>
</dbReference>
<dbReference type="GeneID" id="97183006"/>
<dbReference type="Gene3D" id="3.55.50.30">
    <property type="match status" value="1"/>
</dbReference>
<proteinExistence type="predicted"/>
<evidence type="ECO:0000313" key="5">
    <source>
        <dbReference type="EMBL" id="VXC71196.1"/>
    </source>
</evidence>
<evidence type="ECO:0000259" key="3">
    <source>
        <dbReference type="Pfam" id="PF16344"/>
    </source>
</evidence>
<dbReference type="PANTHER" id="PTHR30273:SF2">
    <property type="entry name" value="PROTEIN FECR"/>
    <property type="match status" value="1"/>
</dbReference>
<dbReference type="Pfam" id="PF04773">
    <property type="entry name" value="FecR"/>
    <property type="match status" value="1"/>
</dbReference>
<accession>A0A654AU85</accession>
<dbReference type="Gene3D" id="2.60.120.1440">
    <property type="match status" value="1"/>
</dbReference>
<feature type="domain" description="Protein FecR C-terminal" evidence="3">
    <location>
        <begin position="322"/>
        <end position="389"/>
    </location>
</feature>
<dbReference type="AlphaFoldDB" id="A0A2X2L176"/>
<feature type="domain" description="FecR protein" evidence="2">
    <location>
        <begin position="187"/>
        <end position="278"/>
    </location>
</feature>
<protein>
    <submittedName>
        <fullName evidence="4">Fec operon regulator FecR</fullName>
    </submittedName>
</protein>
<dbReference type="EMBL" id="CABWMV010000007">
    <property type="protein sequence ID" value="VXC71196.1"/>
    <property type="molecule type" value="Genomic_DNA"/>
</dbReference>
<organism evidence="4 6">
    <name type="scientific">Sphingobacterium multivorum</name>
    <dbReference type="NCBI Taxonomy" id="28454"/>
    <lineage>
        <taxon>Bacteria</taxon>
        <taxon>Pseudomonadati</taxon>
        <taxon>Bacteroidota</taxon>
        <taxon>Sphingobacteriia</taxon>
        <taxon>Sphingobacteriales</taxon>
        <taxon>Sphingobacteriaceae</taxon>
        <taxon>Sphingobacterium</taxon>
    </lineage>
</organism>
<reference evidence="4 6" key="1">
    <citation type="submission" date="2018-06" db="EMBL/GenBank/DDBJ databases">
        <authorList>
            <consortium name="Pathogen Informatics"/>
            <person name="Doyle S."/>
        </authorList>
    </citation>
    <scope>NUCLEOTIDE SEQUENCE [LARGE SCALE GENOMIC DNA]</scope>
    <source>
        <strain evidence="4 6">NCTC11343</strain>
    </source>
</reference>
<feature type="transmembrane region" description="Helical" evidence="1">
    <location>
        <begin position="86"/>
        <end position="107"/>
    </location>
</feature>
<dbReference type="EMBL" id="UAUU01000009">
    <property type="protein sequence ID" value="SPZ87799.1"/>
    <property type="molecule type" value="Genomic_DNA"/>
</dbReference>